<dbReference type="Proteomes" id="UP000222531">
    <property type="component" value="Unassembled WGS sequence"/>
</dbReference>
<keyword evidence="2" id="KW-1185">Reference proteome</keyword>
<evidence type="ECO:0000313" key="1">
    <source>
        <dbReference type="EMBL" id="PHQ49409.1"/>
    </source>
</evidence>
<proteinExistence type="predicted"/>
<dbReference type="EMBL" id="NHZO01000154">
    <property type="protein sequence ID" value="PHQ49409.1"/>
    <property type="molecule type" value="Genomic_DNA"/>
</dbReference>
<name>A0A2G1XE06_STRCJ</name>
<gene>
    <name evidence="1" type="ORF">BLA24_25530</name>
</gene>
<reference evidence="1 2" key="1">
    <citation type="journal article" date="2017" name="Biochemistry">
        <title>Identification of the Biosynthetic Pathway for the Antibiotic Bicyclomycin.</title>
        <authorList>
            <person name="Patteson J."/>
            <person name="Cai W."/>
            <person name="Johnson R.A."/>
            <person name="Santa Maria K."/>
            <person name="Li B."/>
        </authorList>
    </citation>
    <scope>NUCLEOTIDE SEQUENCE [LARGE SCALE GENOMIC DNA]</scope>
    <source>
        <strain evidence="1 2">ATCC 21532</strain>
    </source>
</reference>
<comment type="caution">
    <text evidence="1">The sequence shown here is derived from an EMBL/GenBank/DDBJ whole genome shotgun (WGS) entry which is preliminary data.</text>
</comment>
<organism evidence="1 2">
    <name type="scientific">Streptomyces cinnamoneus</name>
    <name type="common">Streptoverticillium cinnamoneum</name>
    <dbReference type="NCBI Taxonomy" id="53446"/>
    <lineage>
        <taxon>Bacteria</taxon>
        <taxon>Bacillati</taxon>
        <taxon>Actinomycetota</taxon>
        <taxon>Actinomycetes</taxon>
        <taxon>Kitasatosporales</taxon>
        <taxon>Streptomycetaceae</taxon>
        <taxon>Streptomyces</taxon>
        <taxon>Streptomyces cinnamoneus group</taxon>
    </lineage>
</organism>
<evidence type="ECO:0000313" key="2">
    <source>
        <dbReference type="Proteomes" id="UP000222531"/>
    </source>
</evidence>
<protein>
    <submittedName>
        <fullName evidence="1">Uncharacterized protein</fullName>
    </submittedName>
</protein>
<sequence length="61" mass="6000">MNATGDVVELVEKPGGALDDVLVVALGGDGAPPLPGPGAVPPRASADELLRARCEALRPGA</sequence>
<dbReference type="AlphaFoldDB" id="A0A2G1XE06"/>
<accession>A0A2G1XE06</accession>